<keyword evidence="2" id="KW-0808">Transferase</keyword>
<feature type="compositionally biased region" description="Basic and acidic residues" evidence="1">
    <location>
        <begin position="91"/>
        <end position="100"/>
    </location>
</feature>
<feature type="region of interest" description="Disordered" evidence="1">
    <location>
        <begin position="91"/>
        <end position="120"/>
    </location>
</feature>
<accession>A0AAE1HS66</accession>
<sequence>MAGSIKMYLFVMIWETRKFESVVGASTQETTYESGDPILLDGKEAVVLGTALTRSEAKEKGTEYYNQVSALHGDGEWEFNTQTFDHEPCFSVQESDRSDEVSDGSDEDDPEPLTKRRRME</sequence>
<reference evidence="2" key="2">
    <citation type="journal article" date="2023" name="BMC Genomics">
        <title>Pest status, molecular evolution, and epigenetic factors derived from the genome assembly of Frankliniella fusca, a thysanopteran phytovirus vector.</title>
        <authorList>
            <person name="Catto M.A."/>
            <person name="Labadie P.E."/>
            <person name="Jacobson A.L."/>
            <person name="Kennedy G.G."/>
            <person name="Srinivasan R."/>
            <person name="Hunt B.G."/>
        </authorList>
    </citation>
    <scope>NUCLEOTIDE SEQUENCE</scope>
    <source>
        <strain evidence="2">PL_HMW_Pooled</strain>
    </source>
</reference>
<evidence type="ECO:0000256" key="1">
    <source>
        <dbReference type="SAM" id="MobiDB-lite"/>
    </source>
</evidence>
<dbReference type="GO" id="GO:0016301">
    <property type="term" value="F:kinase activity"/>
    <property type="evidence" value="ECO:0007669"/>
    <property type="project" value="UniProtKB-KW"/>
</dbReference>
<keyword evidence="2" id="KW-0418">Kinase</keyword>
<dbReference type="EMBL" id="JAHWGI010001255">
    <property type="protein sequence ID" value="KAK3926378.1"/>
    <property type="molecule type" value="Genomic_DNA"/>
</dbReference>
<keyword evidence="4" id="KW-1185">Reference proteome</keyword>
<evidence type="ECO:0000313" key="2">
    <source>
        <dbReference type="EMBL" id="KAK3926378.1"/>
    </source>
</evidence>
<reference evidence="2" key="1">
    <citation type="submission" date="2021-07" db="EMBL/GenBank/DDBJ databases">
        <authorList>
            <person name="Catto M.A."/>
            <person name="Jacobson A."/>
            <person name="Kennedy G."/>
            <person name="Labadie P."/>
            <person name="Hunt B.G."/>
            <person name="Srinivasan R."/>
        </authorList>
    </citation>
    <scope>NUCLEOTIDE SEQUENCE</scope>
    <source>
        <strain evidence="2">PL_HMW_Pooled</strain>
        <tissue evidence="2">Head</tissue>
    </source>
</reference>
<dbReference type="AlphaFoldDB" id="A0AAE1HS66"/>
<evidence type="ECO:0000313" key="4">
    <source>
        <dbReference type="Proteomes" id="UP001219518"/>
    </source>
</evidence>
<dbReference type="Proteomes" id="UP001219518">
    <property type="component" value="Unassembled WGS sequence"/>
</dbReference>
<name>A0AAE1HS66_9NEOP</name>
<dbReference type="EMBL" id="JAHWGI010001403">
    <property type="protein sequence ID" value="KAK3929714.1"/>
    <property type="molecule type" value="Genomic_DNA"/>
</dbReference>
<evidence type="ECO:0000313" key="3">
    <source>
        <dbReference type="EMBL" id="KAK3929714.1"/>
    </source>
</evidence>
<gene>
    <name evidence="2" type="ORF">KUF71_000448</name>
    <name evidence="3" type="ORF">KUF71_019555</name>
</gene>
<organism evidence="2 4">
    <name type="scientific">Frankliniella fusca</name>
    <dbReference type="NCBI Taxonomy" id="407009"/>
    <lineage>
        <taxon>Eukaryota</taxon>
        <taxon>Metazoa</taxon>
        <taxon>Ecdysozoa</taxon>
        <taxon>Arthropoda</taxon>
        <taxon>Hexapoda</taxon>
        <taxon>Insecta</taxon>
        <taxon>Pterygota</taxon>
        <taxon>Neoptera</taxon>
        <taxon>Paraneoptera</taxon>
        <taxon>Thysanoptera</taxon>
        <taxon>Terebrantia</taxon>
        <taxon>Thripoidea</taxon>
        <taxon>Thripidae</taxon>
        <taxon>Frankliniella</taxon>
    </lineage>
</organism>
<comment type="caution">
    <text evidence="2">The sequence shown here is derived from an EMBL/GenBank/DDBJ whole genome shotgun (WGS) entry which is preliminary data.</text>
</comment>
<protein>
    <submittedName>
        <fullName evidence="2">G-type lectin S-receptor-like serine/threonine-protein kinase SD1-29</fullName>
    </submittedName>
</protein>
<feature type="compositionally biased region" description="Acidic residues" evidence="1">
    <location>
        <begin position="101"/>
        <end position="111"/>
    </location>
</feature>
<proteinExistence type="predicted"/>